<dbReference type="EMBL" id="FQ790303">
    <property type="protein sequence ID" value="CCD34146.1"/>
    <property type="molecule type" value="Genomic_DNA"/>
</dbReference>
<dbReference type="Proteomes" id="UP000008177">
    <property type="component" value="Unplaced contigs"/>
</dbReference>
<evidence type="ECO:0000313" key="1">
    <source>
        <dbReference type="EMBL" id="CCD34146.1"/>
    </source>
</evidence>
<evidence type="ECO:0000313" key="2">
    <source>
        <dbReference type="Proteomes" id="UP000008177"/>
    </source>
</evidence>
<dbReference type="HOGENOM" id="CLU_2621753_0_0_1"/>
<gene>
    <name evidence="1" type="ORF">BofuT4_uP104890.1</name>
</gene>
<organism evidence="1 2">
    <name type="scientific">Botryotinia fuckeliana (strain T4)</name>
    <name type="common">Noble rot fungus</name>
    <name type="synonym">Botrytis cinerea</name>
    <dbReference type="NCBI Taxonomy" id="999810"/>
    <lineage>
        <taxon>Eukaryota</taxon>
        <taxon>Fungi</taxon>
        <taxon>Dikarya</taxon>
        <taxon>Ascomycota</taxon>
        <taxon>Pezizomycotina</taxon>
        <taxon>Leotiomycetes</taxon>
        <taxon>Helotiales</taxon>
        <taxon>Sclerotiniaceae</taxon>
        <taxon>Botrytis</taxon>
    </lineage>
</organism>
<dbReference type="InParanoid" id="G2YAA5"/>
<sequence length="78" mass="8454">MQSVDVQNDGSEVDAEGWVYRLVDSIAVDHVVSEELVAPPENDAKIPEERARPRYISLCAIAFGPVDGIPFAGEGLRS</sequence>
<reference evidence="2" key="1">
    <citation type="journal article" date="2011" name="PLoS Genet.">
        <title>Genomic analysis of the necrotrophic fungal pathogens Sclerotinia sclerotiorum and Botrytis cinerea.</title>
        <authorList>
            <person name="Amselem J."/>
            <person name="Cuomo C.A."/>
            <person name="van Kan J.A."/>
            <person name="Viaud M."/>
            <person name="Benito E.P."/>
            <person name="Couloux A."/>
            <person name="Coutinho P.M."/>
            <person name="de Vries R.P."/>
            <person name="Dyer P.S."/>
            <person name="Fillinger S."/>
            <person name="Fournier E."/>
            <person name="Gout L."/>
            <person name="Hahn M."/>
            <person name="Kohn L."/>
            <person name="Lapalu N."/>
            <person name="Plummer K.M."/>
            <person name="Pradier J.M."/>
            <person name="Quevillon E."/>
            <person name="Sharon A."/>
            <person name="Simon A."/>
            <person name="ten Have A."/>
            <person name="Tudzynski B."/>
            <person name="Tudzynski P."/>
            <person name="Wincker P."/>
            <person name="Andrew M."/>
            <person name="Anthouard V."/>
            <person name="Beever R.E."/>
            <person name="Beffa R."/>
            <person name="Benoit I."/>
            <person name="Bouzid O."/>
            <person name="Brault B."/>
            <person name="Chen Z."/>
            <person name="Choquer M."/>
            <person name="Collemare J."/>
            <person name="Cotton P."/>
            <person name="Danchin E.G."/>
            <person name="Da Silva C."/>
            <person name="Gautier A."/>
            <person name="Giraud C."/>
            <person name="Giraud T."/>
            <person name="Gonzalez C."/>
            <person name="Grossetete S."/>
            <person name="Guldener U."/>
            <person name="Henrissat B."/>
            <person name="Howlett B.J."/>
            <person name="Kodira C."/>
            <person name="Kretschmer M."/>
            <person name="Lappartient A."/>
            <person name="Leroch M."/>
            <person name="Levis C."/>
            <person name="Mauceli E."/>
            <person name="Neuveglise C."/>
            <person name="Oeser B."/>
            <person name="Pearson M."/>
            <person name="Poulain J."/>
            <person name="Poussereau N."/>
            <person name="Quesneville H."/>
            <person name="Rascle C."/>
            <person name="Schumacher J."/>
            <person name="Segurens B."/>
            <person name="Sexton A."/>
            <person name="Silva E."/>
            <person name="Sirven C."/>
            <person name="Soanes D.M."/>
            <person name="Talbot N.J."/>
            <person name="Templeton M."/>
            <person name="Yandava C."/>
            <person name="Yarden O."/>
            <person name="Zeng Q."/>
            <person name="Rollins J.A."/>
            <person name="Lebrun M.H."/>
            <person name="Dickman M."/>
        </authorList>
    </citation>
    <scope>NUCLEOTIDE SEQUENCE [LARGE SCALE GENOMIC DNA]</scope>
    <source>
        <strain evidence="2">T4</strain>
    </source>
</reference>
<protein>
    <submittedName>
        <fullName evidence="1">Uncharacterized protein</fullName>
    </submittedName>
</protein>
<accession>G2YAA5</accession>
<proteinExistence type="predicted"/>
<dbReference type="AlphaFoldDB" id="G2YAA5"/>
<name>G2YAA5_BOTF4</name>